<comment type="caution">
    <text evidence="3">The sequence shown here is derived from an EMBL/GenBank/DDBJ whole genome shotgun (WGS) entry which is preliminary data.</text>
</comment>
<protein>
    <recommendedName>
        <fullName evidence="2">Scaffold protein Nfu/NifU N-terminal domain-containing protein</fullName>
    </recommendedName>
</protein>
<evidence type="ECO:0000259" key="2">
    <source>
        <dbReference type="SMART" id="SM00932"/>
    </source>
</evidence>
<dbReference type="FunFam" id="3.30.300.130:FF:000001">
    <property type="entry name" value="NFU1 iron-sulfur cluster scaffold"/>
    <property type="match status" value="1"/>
</dbReference>
<organism evidence="3 4">
    <name type="scientific">Polysphondylium violaceum</name>
    <dbReference type="NCBI Taxonomy" id="133409"/>
    <lineage>
        <taxon>Eukaryota</taxon>
        <taxon>Amoebozoa</taxon>
        <taxon>Evosea</taxon>
        <taxon>Eumycetozoa</taxon>
        <taxon>Dictyostelia</taxon>
        <taxon>Dictyosteliales</taxon>
        <taxon>Dictyosteliaceae</taxon>
        <taxon>Polysphondylium</taxon>
    </lineage>
</organism>
<evidence type="ECO:0000313" key="3">
    <source>
        <dbReference type="EMBL" id="KAF2077112.1"/>
    </source>
</evidence>
<dbReference type="GO" id="GO:0005506">
    <property type="term" value="F:iron ion binding"/>
    <property type="evidence" value="ECO:0007669"/>
    <property type="project" value="InterPro"/>
</dbReference>
<dbReference type="InterPro" id="IPR034904">
    <property type="entry name" value="FSCA_dom_sf"/>
</dbReference>
<dbReference type="InterPro" id="IPR014824">
    <property type="entry name" value="Nfu/NifU_N"/>
</dbReference>
<dbReference type="FunFam" id="3.30.1370.70:FF:000001">
    <property type="entry name" value="NifU-like protein 4, mitochondrial"/>
    <property type="match status" value="1"/>
</dbReference>
<evidence type="ECO:0000313" key="4">
    <source>
        <dbReference type="Proteomes" id="UP000695562"/>
    </source>
</evidence>
<dbReference type="InterPro" id="IPR036498">
    <property type="entry name" value="Nfu/NifU_N_sf"/>
</dbReference>
<dbReference type="Proteomes" id="UP000695562">
    <property type="component" value="Unassembled WGS sequence"/>
</dbReference>
<dbReference type="PANTHER" id="PTHR11178:SF1">
    <property type="entry name" value="NFU1 IRON-SULFUR CLUSTER SCAFFOLD HOMOLOG, MITOCHONDRIAL"/>
    <property type="match status" value="1"/>
</dbReference>
<dbReference type="GO" id="GO:0005739">
    <property type="term" value="C:mitochondrion"/>
    <property type="evidence" value="ECO:0007669"/>
    <property type="project" value="TreeGrafter"/>
</dbReference>
<dbReference type="SMART" id="SM00932">
    <property type="entry name" value="Nfu_N"/>
    <property type="match status" value="1"/>
</dbReference>
<dbReference type="EMBL" id="AJWJ01000038">
    <property type="protein sequence ID" value="KAF2077112.1"/>
    <property type="molecule type" value="Genomic_DNA"/>
</dbReference>
<proteinExistence type="inferred from homology"/>
<dbReference type="Pfam" id="PF01106">
    <property type="entry name" value="NifU"/>
    <property type="match status" value="1"/>
</dbReference>
<dbReference type="Gene3D" id="3.30.300.130">
    <property type="entry name" value="Fe-S cluster assembly (FSCA)"/>
    <property type="match status" value="1"/>
</dbReference>
<dbReference type="GO" id="GO:0016226">
    <property type="term" value="P:iron-sulfur cluster assembly"/>
    <property type="evidence" value="ECO:0007669"/>
    <property type="project" value="InterPro"/>
</dbReference>
<gene>
    <name evidence="3" type="ORF">CYY_001559</name>
</gene>
<dbReference type="Gene3D" id="3.30.1370.70">
    <property type="entry name" value="Scaffold protein Nfu/NifU, N-terminal domain"/>
    <property type="match status" value="1"/>
</dbReference>
<dbReference type="AlphaFoldDB" id="A0A8J4Q2V2"/>
<keyword evidence="4" id="KW-1185">Reference proteome</keyword>
<reference evidence="3" key="1">
    <citation type="submission" date="2020-01" db="EMBL/GenBank/DDBJ databases">
        <title>Development of genomics and gene disruption for Polysphondylium violaceum indicates a role for the polyketide synthase stlB in stalk morphogenesis.</title>
        <authorList>
            <person name="Narita B."/>
            <person name="Kawabe Y."/>
            <person name="Kin K."/>
            <person name="Saito T."/>
            <person name="Gibbs R."/>
            <person name="Kuspa A."/>
            <person name="Muzny D."/>
            <person name="Queller D."/>
            <person name="Richards S."/>
            <person name="Strassman J."/>
            <person name="Sucgang R."/>
            <person name="Worley K."/>
            <person name="Schaap P."/>
        </authorList>
    </citation>
    <scope>NUCLEOTIDE SEQUENCE</scope>
    <source>
        <strain evidence="3">QSvi11</strain>
    </source>
</reference>
<dbReference type="Pfam" id="PF08712">
    <property type="entry name" value="Nfu_N"/>
    <property type="match status" value="1"/>
</dbReference>
<dbReference type="InterPro" id="IPR001075">
    <property type="entry name" value="NIF_FeS_clus_asmbl_NifU_C"/>
</dbReference>
<feature type="domain" description="Scaffold protein Nfu/NifU N-terminal" evidence="2">
    <location>
        <begin position="93"/>
        <end position="180"/>
    </location>
</feature>
<sequence>MFRYTTYTLFRNIRNITTLNRNIVTKTPSASLLLSSSSTIINNRNNHLYTIRNYSTEANNNDSKDILNQFFKPEEEATDANDDTQRNNENLFIQAESTPNPDSLKFIPGVKVLDEGKIVDFPDFKSSQSSPLANALFKLDGVNRVFFSSNFISVNKFTEVEWGILKPQIFGTIIDFYHSGKPIISEGSENENSDTTILPEDDETVAMIKELIETRIRPTVLEDGGNIQYCGFKDGIVMVKLQGTCSSCSSSQATLKGGIERMLMHWISDVRGVIAVTDDELEQLNLDYFNSVESTLEDDKKN</sequence>
<dbReference type="PANTHER" id="PTHR11178">
    <property type="entry name" value="IRON-SULFUR CLUSTER SCAFFOLD PROTEIN NFU-RELATED"/>
    <property type="match status" value="1"/>
</dbReference>
<dbReference type="OrthoDB" id="565552at2759"/>
<name>A0A8J4Q2V2_9MYCE</name>
<accession>A0A8J4Q2V2</accession>
<dbReference type="SUPFAM" id="SSF117916">
    <property type="entry name" value="Fe-S cluster assembly (FSCA) domain-like"/>
    <property type="match status" value="1"/>
</dbReference>
<dbReference type="SUPFAM" id="SSF110836">
    <property type="entry name" value="Hypothetical protein SAV1430"/>
    <property type="match status" value="1"/>
</dbReference>
<comment type="similarity">
    <text evidence="1">Belongs to the NifU family.</text>
</comment>
<evidence type="ECO:0000256" key="1">
    <source>
        <dbReference type="ARBA" id="ARBA00006420"/>
    </source>
</evidence>
<dbReference type="GO" id="GO:0051536">
    <property type="term" value="F:iron-sulfur cluster binding"/>
    <property type="evidence" value="ECO:0007669"/>
    <property type="project" value="InterPro"/>
</dbReference>